<evidence type="ECO:0000256" key="4">
    <source>
        <dbReference type="ARBA" id="ARBA00022842"/>
    </source>
</evidence>
<dbReference type="Pfam" id="PF00293">
    <property type="entry name" value="NUDIX"/>
    <property type="match status" value="1"/>
</dbReference>
<feature type="domain" description="Nudix hydrolase" evidence="5">
    <location>
        <begin position="103"/>
        <end position="257"/>
    </location>
</feature>
<keyword evidence="7" id="KW-1185">Reference proteome</keyword>
<dbReference type="GO" id="GO:0006742">
    <property type="term" value="P:NADP+ catabolic process"/>
    <property type="evidence" value="ECO:0007669"/>
    <property type="project" value="TreeGrafter"/>
</dbReference>
<proteinExistence type="predicted"/>
<organism evidence="6 7">
    <name type="scientific">Naegleria lovaniensis</name>
    <name type="common">Amoeba</name>
    <dbReference type="NCBI Taxonomy" id="51637"/>
    <lineage>
        <taxon>Eukaryota</taxon>
        <taxon>Discoba</taxon>
        <taxon>Heterolobosea</taxon>
        <taxon>Tetramitia</taxon>
        <taxon>Eutetramitia</taxon>
        <taxon>Vahlkampfiidae</taxon>
        <taxon>Naegleria</taxon>
    </lineage>
</organism>
<evidence type="ECO:0000313" key="6">
    <source>
        <dbReference type="EMBL" id="KAG2370659.1"/>
    </source>
</evidence>
<dbReference type="GO" id="GO:0005829">
    <property type="term" value="C:cytosol"/>
    <property type="evidence" value="ECO:0007669"/>
    <property type="project" value="TreeGrafter"/>
</dbReference>
<protein>
    <recommendedName>
        <fullName evidence="5">Nudix hydrolase domain-containing protein</fullName>
    </recommendedName>
</protein>
<dbReference type="AlphaFoldDB" id="A0AA88KB62"/>
<accession>A0AA88KB62</accession>
<dbReference type="GO" id="GO:0035529">
    <property type="term" value="F:NADH pyrophosphatase activity"/>
    <property type="evidence" value="ECO:0007669"/>
    <property type="project" value="TreeGrafter"/>
</dbReference>
<keyword evidence="2" id="KW-0479">Metal-binding</keyword>
<gene>
    <name evidence="6" type="ORF">C9374_014701</name>
</gene>
<dbReference type="PROSITE" id="PS51462">
    <property type="entry name" value="NUDIX"/>
    <property type="match status" value="1"/>
</dbReference>
<reference evidence="6 7" key="1">
    <citation type="journal article" date="2018" name="BMC Genomics">
        <title>The genome of Naegleria lovaniensis, the basis for a comparative approach to unravel pathogenicity factors of the human pathogenic amoeba N. fowleri.</title>
        <authorList>
            <person name="Liechti N."/>
            <person name="Schurch N."/>
            <person name="Bruggmann R."/>
            <person name="Wittwer M."/>
        </authorList>
    </citation>
    <scope>NUCLEOTIDE SEQUENCE [LARGE SCALE GENOMIC DNA]</scope>
    <source>
        <strain evidence="6 7">ATCC 30569</strain>
    </source>
</reference>
<evidence type="ECO:0000256" key="3">
    <source>
        <dbReference type="ARBA" id="ARBA00022801"/>
    </source>
</evidence>
<dbReference type="GO" id="GO:0005777">
    <property type="term" value="C:peroxisome"/>
    <property type="evidence" value="ECO:0007669"/>
    <property type="project" value="TreeGrafter"/>
</dbReference>
<evidence type="ECO:0000259" key="5">
    <source>
        <dbReference type="PROSITE" id="PS51462"/>
    </source>
</evidence>
<dbReference type="InterPro" id="IPR000086">
    <property type="entry name" value="NUDIX_hydrolase_dom"/>
</dbReference>
<dbReference type="InterPro" id="IPR050241">
    <property type="entry name" value="NAD-cap_RNA_hydrolase_NudC"/>
</dbReference>
<evidence type="ECO:0000313" key="7">
    <source>
        <dbReference type="Proteomes" id="UP000816034"/>
    </source>
</evidence>
<dbReference type="Proteomes" id="UP000816034">
    <property type="component" value="Unassembled WGS sequence"/>
</dbReference>
<comment type="cofactor">
    <cofactor evidence="1">
        <name>Mg(2+)</name>
        <dbReference type="ChEBI" id="CHEBI:18420"/>
    </cofactor>
</comment>
<dbReference type="PANTHER" id="PTHR42904:SF1">
    <property type="entry name" value="NUCLEOSIDE DIPHOSPHATE-LINKED MOIETY X MOTIF 17"/>
    <property type="match status" value="1"/>
</dbReference>
<evidence type="ECO:0000256" key="1">
    <source>
        <dbReference type="ARBA" id="ARBA00001946"/>
    </source>
</evidence>
<keyword evidence="3" id="KW-0378">Hydrolase</keyword>
<dbReference type="GO" id="GO:0046872">
    <property type="term" value="F:metal ion binding"/>
    <property type="evidence" value="ECO:0007669"/>
    <property type="project" value="UniProtKB-KW"/>
</dbReference>
<dbReference type="Gene3D" id="3.90.79.10">
    <property type="entry name" value="Nucleoside Triphosphate Pyrophosphohydrolase"/>
    <property type="match status" value="1"/>
</dbReference>
<dbReference type="GO" id="GO:0019677">
    <property type="term" value="P:NAD+ catabolic process"/>
    <property type="evidence" value="ECO:0007669"/>
    <property type="project" value="TreeGrafter"/>
</dbReference>
<keyword evidence="4" id="KW-0460">Magnesium</keyword>
<dbReference type="PANTHER" id="PTHR42904">
    <property type="entry name" value="NUDIX HYDROLASE, NUDC SUBFAMILY"/>
    <property type="match status" value="1"/>
</dbReference>
<dbReference type="RefSeq" id="XP_044541523.1">
    <property type="nucleotide sequence ID" value="XM_044690718.1"/>
</dbReference>
<sequence>MSQLVRASKHPFGFSVFAAFGISDEQNEIEKLYLNFCDRDDVILSTNPTENSSEIISEMKNNCFELGIGRHTKCPLKTTSQWTEDERIILRKSLSTETRKFDFMQVAVAVLIENVPTREVLITKRAKHMRAFPNTYVVPGGSVEQQDESIYHAAVRETFEETGIQIDCNCLTPIYLWESAFPTSIDQGIPSRHHLIIYLHAKVNLFTENASKEEKYEKILKLQKEEVESASWIGVEVVSKIVQHIEGGREMTQKLKQSIEGKTFEVFDVHGNYSTSPLDVLFNPDNTIGYERLTTGTRFLLRRWYHIRTHE</sequence>
<dbReference type="EMBL" id="PYSW02000091">
    <property type="protein sequence ID" value="KAG2370659.1"/>
    <property type="molecule type" value="Genomic_DNA"/>
</dbReference>
<dbReference type="SUPFAM" id="SSF55811">
    <property type="entry name" value="Nudix"/>
    <property type="match status" value="1"/>
</dbReference>
<dbReference type="GeneID" id="68107154"/>
<evidence type="ECO:0000256" key="2">
    <source>
        <dbReference type="ARBA" id="ARBA00022723"/>
    </source>
</evidence>
<dbReference type="InterPro" id="IPR015797">
    <property type="entry name" value="NUDIX_hydrolase-like_dom_sf"/>
</dbReference>
<name>A0AA88KB62_NAELO</name>
<comment type="caution">
    <text evidence="6">The sequence shown here is derived from an EMBL/GenBank/DDBJ whole genome shotgun (WGS) entry which is preliminary data.</text>
</comment>